<dbReference type="PANTHER" id="PTHR24261:SF7">
    <property type="entry name" value="KRINGLE DOMAIN-CONTAINING PROTEIN"/>
    <property type="match status" value="1"/>
</dbReference>
<keyword evidence="8" id="KW-1185">Reference proteome</keyword>
<dbReference type="EMBL" id="OV696691">
    <property type="protein sequence ID" value="CAH1267609.1"/>
    <property type="molecule type" value="Genomic_DNA"/>
</dbReference>
<reference evidence="7" key="1">
    <citation type="submission" date="2022-01" db="EMBL/GenBank/DDBJ databases">
        <authorList>
            <person name="Braso-Vives M."/>
        </authorList>
    </citation>
    <scope>NUCLEOTIDE SEQUENCE</scope>
</reference>
<evidence type="ECO:0000256" key="5">
    <source>
        <dbReference type="SAM" id="SignalP"/>
    </source>
</evidence>
<feature type="disulfide bond" evidence="3">
    <location>
        <begin position="96"/>
        <end position="119"/>
    </location>
</feature>
<keyword evidence="5" id="KW-0732">Signal</keyword>
<keyword evidence="2 3" id="KW-1015">Disulfide bond</keyword>
<feature type="region of interest" description="Disordered" evidence="4">
    <location>
        <begin position="153"/>
        <end position="221"/>
    </location>
</feature>
<evidence type="ECO:0000256" key="1">
    <source>
        <dbReference type="ARBA" id="ARBA00022572"/>
    </source>
</evidence>
<dbReference type="PROSITE" id="PS50070">
    <property type="entry name" value="KRINGLE_2"/>
    <property type="match status" value="1"/>
</dbReference>
<evidence type="ECO:0000256" key="4">
    <source>
        <dbReference type="SAM" id="MobiDB-lite"/>
    </source>
</evidence>
<proteinExistence type="predicted"/>
<evidence type="ECO:0000259" key="6">
    <source>
        <dbReference type="PROSITE" id="PS50070"/>
    </source>
</evidence>
<feature type="domain" description="Kringle" evidence="6">
    <location>
        <begin position="46"/>
        <end position="124"/>
    </location>
</feature>
<keyword evidence="1 3" id="KW-0420">Kringle</keyword>
<dbReference type="InterPro" id="IPR013806">
    <property type="entry name" value="Kringle-like"/>
</dbReference>
<dbReference type="Gene3D" id="2.40.20.10">
    <property type="entry name" value="Plasminogen Kringle 4"/>
    <property type="match status" value="1"/>
</dbReference>
<dbReference type="InterPro" id="IPR000001">
    <property type="entry name" value="Kringle"/>
</dbReference>
<dbReference type="SUPFAM" id="SSF57440">
    <property type="entry name" value="Kringle-like"/>
    <property type="match status" value="1"/>
</dbReference>
<gene>
    <name evidence="7" type="primary">LPA</name>
    <name evidence="7" type="ORF">BLAG_LOCUS20896</name>
</gene>
<dbReference type="InterPro" id="IPR018056">
    <property type="entry name" value="Kringle_CS"/>
</dbReference>
<feature type="disulfide bond" evidence="3">
    <location>
        <begin position="68"/>
        <end position="107"/>
    </location>
</feature>
<feature type="chain" id="PRO_5035475234" evidence="5">
    <location>
        <begin position="40"/>
        <end position="252"/>
    </location>
</feature>
<dbReference type="Pfam" id="PF00051">
    <property type="entry name" value="Kringle"/>
    <property type="match status" value="1"/>
</dbReference>
<dbReference type="AlphaFoldDB" id="A0A8K0A1P9"/>
<evidence type="ECO:0000256" key="2">
    <source>
        <dbReference type="ARBA" id="ARBA00023157"/>
    </source>
</evidence>
<protein>
    <submittedName>
        <fullName evidence="7">LPA protein</fullName>
    </submittedName>
</protein>
<accession>A0A8K0A1P9</accession>
<dbReference type="PANTHER" id="PTHR24261">
    <property type="entry name" value="PLASMINOGEN-RELATED"/>
    <property type="match status" value="1"/>
</dbReference>
<dbReference type="FunFam" id="2.40.20.10:FF:000031">
    <property type="entry name" value="Plasminogen"/>
    <property type="match status" value="1"/>
</dbReference>
<comment type="caution">
    <text evidence="3">Lacks conserved residue(s) required for the propagation of feature annotation.</text>
</comment>
<dbReference type="PROSITE" id="PS00021">
    <property type="entry name" value="KRINGLE_1"/>
    <property type="match status" value="1"/>
</dbReference>
<name>A0A8K0A1P9_BRALA</name>
<evidence type="ECO:0000313" key="7">
    <source>
        <dbReference type="EMBL" id="CAH1267609.1"/>
    </source>
</evidence>
<organism evidence="7 8">
    <name type="scientific">Branchiostoma lanceolatum</name>
    <name type="common">Common lancelet</name>
    <name type="synonym">Amphioxus lanceolatum</name>
    <dbReference type="NCBI Taxonomy" id="7740"/>
    <lineage>
        <taxon>Eukaryota</taxon>
        <taxon>Metazoa</taxon>
        <taxon>Chordata</taxon>
        <taxon>Cephalochordata</taxon>
        <taxon>Leptocardii</taxon>
        <taxon>Amphioxiformes</taxon>
        <taxon>Branchiostomatidae</taxon>
        <taxon>Branchiostoma</taxon>
    </lineage>
</organism>
<sequence>MRRQRLPRRPPASRGERAPWMELAWTAIFLLAVASFGKGEDNVDCYTAEDQGASYVGTVNVTINGLVCQRWDAQSPWTHRWDPSDHPDKNLTSNYCRNPDDGAGPWCYTTNPDISFEYCNISVCPNGEYCNISVSPSGDDYCPPYNDNIGDNDYSGNNNYTGNNHIGNNDNNGNNNYVGNNHIGNNEHVGNNNNYSGSNNIGNNHHSDSNNHNRQRSNTRDKHRFSNALLIGLTRVAQLEGPSNEELYFTSE</sequence>
<dbReference type="Proteomes" id="UP000838412">
    <property type="component" value="Chromosome 6"/>
</dbReference>
<dbReference type="InterPro" id="IPR038178">
    <property type="entry name" value="Kringle_sf"/>
</dbReference>
<dbReference type="CDD" id="cd00108">
    <property type="entry name" value="KR"/>
    <property type="match status" value="1"/>
</dbReference>
<evidence type="ECO:0000256" key="3">
    <source>
        <dbReference type="PROSITE-ProRule" id="PRU00121"/>
    </source>
</evidence>
<dbReference type="SMART" id="SM00130">
    <property type="entry name" value="KR"/>
    <property type="match status" value="1"/>
</dbReference>
<dbReference type="OrthoDB" id="5917794at2759"/>
<dbReference type="PRINTS" id="PR00018">
    <property type="entry name" value="KRINGLE"/>
</dbReference>
<dbReference type="InterPro" id="IPR050759">
    <property type="entry name" value="Serine_protease_kringle"/>
</dbReference>
<feature type="compositionally biased region" description="Low complexity" evidence="4">
    <location>
        <begin position="153"/>
        <end position="204"/>
    </location>
</feature>
<feature type="signal peptide" evidence="5">
    <location>
        <begin position="1"/>
        <end position="39"/>
    </location>
</feature>
<evidence type="ECO:0000313" key="8">
    <source>
        <dbReference type="Proteomes" id="UP000838412"/>
    </source>
</evidence>